<dbReference type="EMBL" id="JACENC010000101">
    <property type="protein sequence ID" value="MBA4453794.1"/>
    <property type="molecule type" value="Genomic_DNA"/>
</dbReference>
<comment type="caution">
    <text evidence="1">The sequence shown here is derived from an EMBL/GenBank/DDBJ whole genome shotgun (WGS) entry which is preliminary data.</text>
</comment>
<evidence type="ECO:0000313" key="1">
    <source>
        <dbReference type="EMBL" id="MBA4453794.1"/>
    </source>
</evidence>
<dbReference type="Proteomes" id="UP000526786">
    <property type="component" value="Unassembled WGS sequence"/>
</dbReference>
<organism evidence="1 2">
    <name type="scientific">Candidatus Nitrosomaritimum aestuariumsis</name>
    <dbReference type="NCBI Taxonomy" id="3342354"/>
    <lineage>
        <taxon>Archaea</taxon>
        <taxon>Nitrososphaerota</taxon>
        <taxon>Nitrososphaeria</taxon>
        <taxon>Nitrosopumilales</taxon>
        <taxon>Nitrosopumilaceae</taxon>
        <taxon>Candidatus Nitrosomaritimum</taxon>
    </lineage>
</organism>
<reference evidence="1 2" key="1">
    <citation type="journal article" date="2020" name="Appl. Environ. Microbiol.">
        <title>Genomic Characteristics of a Novel Species of Ammonia-Oxidizing Archaea from the Jiulong River Estuary.</title>
        <authorList>
            <person name="Zou D."/>
            <person name="Wan R."/>
            <person name="Han L."/>
            <person name="Xu M.N."/>
            <person name="Liu Y."/>
            <person name="Liu H."/>
            <person name="Kao S.J."/>
            <person name="Li M."/>
        </authorList>
    </citation>
    <scope>NUCLEOTIDE SEQUENCE [LARGE SCALE GENOMIC DNA]</scope>
    <source>
        <strain evidence="1">W2bin3</strain>
    </source>
</reference>
<proteinExistence type="predicted"/>
<evidence type="ECO:0000313" key="2">
    <source>
        <dbReference type="Proteomes" id="UP000526786"/>
    </source>
</evidence>
<name>A0AC60W2I5_9ARCH</name>
<protein>
    <submittedName>
        <fullName evidence="1">Uncharacterized protein</fullName>
    </submittedName>
</protein>
<gene>
    <name evidence="1" type="ORF">H2B05_02460</name>
</gene>
<sequence>MGKKFLLLLSFSLLLIPISQADAAMNPNLTVSAENSKFDNHFSGSMVIEVVIRDSSIGDTDEGKGEP</sequence>
<feature type="non-terminal residue" evidence="1">
    <location>
        <position position="67"/>
    </location>
</feature>
<accession>A0AC60W2I5</accession>